<feature type="compositionally biased region" description="Pro residues" evidence="2">
    <location>
        <begin position="396"/>
        <end position="407"/>
    </location>
</feature>
<feature type="region of interest" description="Disordered" evidence="2">
    <location>
        <begin position="374"/>
        <end position="464"/>
    </location>
</feature>
<gene>
    <name evidence="5" type="ORF">H8R02_09265</name>
</gene>
<dbReference type="EMBL" id="JACORU010000002">
    <property type="protein sequence ID" value="MBC5764636.1"/>
    <property type="molecule type" value="Genomic_DNA"/>
</dbReference>
<feature type="compositionally biased region" description="Low complexity" evidence="2">
    <location>
        <begin position="164"/>
        <end position="208"/>
    </location>
</feature>
<keyword evidence="6" id="KW-1185">Reference proteome</keyword>
<keyword evidence="1" id="KW-0175">Coiled coil</keyword>
<keyword evidence="4" id="KW-0732">Signal</keyword>
<evidence type="ECO:0000256" key="1">
    <source>
        <dbReference type="SAM" id="Coils"/>
    </source>
</evidence>
<dbReference type="PANTHER" id="PTHR48125">
    <property type="entry name" value="LP07818P1"/>
    <property type="match status" value="1"/>
</dbReference>
<proteinExistence type="predicted"/>
<feature type="signal peptide" evidence="4">
    <location>
        <begin position="1"/>
        <end position="25"/>
    </location>
</feature>
<evidence type="ECO:0000313" key="6">
    <source>
        <dbReference type="Proteomes" id="UP000596827"/>
    </source>
</evidence>
<sequence>MRMIGKFGPLALVVASLLPPAEANAVTLGRARGAAIIGRPVNVTVPLTLEPGEAEPCVQAEVFQGDSRMGGITLRTETTASGPVIRILSSGALEEPTLVFYLRVGCGQQVTRRYVMLAELHDEQGATAVVTPPRLVAPAPSPAAAAAAATSRGTPDSMAVVPQAGTAAPSSGQSAAAPAPSNAARARSRAAAPSPDATAAQSPNAAAARPGGLRSESRLHARAAATSPPDSVVRKNRRAQREEAGAGRSRLKLEPLDLSIDYSPSLRSSPLLLSTEQGGTRRTEAAALWRALNAPPEELIRQSQRIEAMEREMQALRTAVQQNNAALNAVGKQLDKARSERDWMTTLFAALAVMSVLAAAAWLWSRRRPARSGSRWWVRDSSGRESEFPPDLASHHPPPPPPRPTQPRPLRRDEPVDLDVSDHAPLEPTPPLRTQKLDAQDMREARDRRDAPDSRPQSRSHMDFMPSQAASLRMVKAEELIDIQQQAEFFLSIGHADQAASVLEAHVHDHVETSPVVWLDLLEMYHSLDRQADYERIRAEFAAQFNAHVPDFDNYRMQSNGLEDYRRALSRIVALWPSPRVLEVIEESIFRKPGTPGAETFDLEAYRDLLLLYNIGKQIAQEEPEPSRSSLLEDDARVSGFMSTDIQPLSALVHDSTRGEGHSLSPFDRPPAGSTIAPLADGADVDIDLGALAPMDNDMELPAMDFDFDSIPPKRR</sequence>
<accession>A0A923M874</accession>
<evidence type="ECO:0000313" key="5">
    <source>
        <dbReference type="EMBL" id="MBC5764636.1"/>
    </source>
</evidence>
<keyword evidence="3" id="KW-0472">Membrane</keyword>
<feature type="transmembrane region" description="Helical" evidence="3">
    <location>
        <begin position="343"/>
        <end position="365"/>
    </location>
</feature>
<feature type="compositionally biased region" description="Basic and acidic residues" evidence="2">
    <location>
        <begin position="239"/>
        <end position="250"/>
    </location>
</feature>
<feature type="coiled-coil region" evidence="1">
    <location>
        <begin position="299"/>
        <end position="326"/>
    </location>
</feature>
<feature type="compositionally biased region" description="Basic and acidic residues" evidence="2">
    <location>
        <begin position="435"/>
        <end position="453"/>
    </location>
</feature>
<name>A0A923M874_9BURK</name>
<dbReference type="Proteomes" id="UP000596827">
    <property type="component" value="Unassembled WGS sequence"/>
</dbReference>
<comment type="caution">
    <text evidence="5">The sequence shown here is derived from an EMBL/GenBank/DDBJ whole genome shotgun (WGS) entry which is preliminary data.</text>
</comment>
<feature type="chain" id="PRO_5036950680" evidence="4">
    <location>
        <begin position="26"/>
        <end position="716"/>
    </location>
</feature>
<dbReference type="RefSeq" id="WP_187081091.1">
    <property type="nucleotide sequence ID" value="NZ_JACORU010000002.1"/>
</dbReference>
<feature type="compositionally biased region" description="Basic and acidic residues" evidence="2">
    <location>
        <begin position="410"/>
        <end position="425"/>
    </location>
</feature>
<evidence type="ECO:0000256" key="2">
    <source>
        <dbReference type="SAM" id="MobiDB-lite"/>
    </source>
</evidence>
<feature type="region of interest" description="Disordered" evidence="2">
    <location>
        <begin position="146"/>
        <end position="250"/>
    </location>
</feature>
<protein>
    <submittedName>
        <fullName evidence="5">Uncharacterized protein</fullName>
    </submittedName>
</protein>
<evidence type="ECO:0000256" key="3">
    <source>
        <dbReference type="SAM" id="Phobius"/>
    </source>
</evidence>
<keyword evidence="3" id="KW-0812">Transmembrane</keyword>
<reference evidence="5" key="1">
    <citation type="submission" date="2020-08" db="EMBL/GenBank/DDBJ databases">
        <title>Ramlibacter sp. GTP1 16S ribosomal RNA gene genome sequencing and assembly.</title>
        <authorList>
            <person name="Kang M."/>
        </authorList>
    </citation>
    <scope>NUCLEOTIDE SEQUENCE</scope>
    <source>
        <strain evidence="5">GTP1</strain>
    </source>
</reference>
<feature type="compositionally biased region" description="Basic and acidic residues" evidence="2">
    <location>
        <begin position="377"/>
        <end position="387"/>
    </location>
</feature>
<keyword evidence="3" id="KW-1133">Transmembrane helix</keyword>
<dbReference type="PANTHER" id="PTHR48125:SF10">
    <property type="entry name" value="OS12G0136300 PROTEIN"/>
    <property type="match status" value="1"/>
</dbReference>
<evidence type="ECO:0000256" key="4">
    <source>
        <dbReference type="SAM" id="SignalP"/>
    </source>
</evidence>
<dbReference type="AlphaFoldDB" id="A0A923M874"/>
<organism evidence="5 6">
    <name type="scientific">Ramlibacter albus</name>
    <dbReference type="NCBI Taxonomy" id="2079448"/>
    <lineage>
        <taxon>Bacteria</taxon>
        <taxon>Pseudomonadati</taxon>
        <taxon>Pseudomonadota</taxon>
        <taxon>Betaproteobacteria</taxon>
        <taxon>Burkholderiales</taxon>
        <taxon>Comamonadaceae</taxon>
        <taxon>Ramlibacter</taxon>
    </lineage>
</organism>